<accession>A0A2S5R6P3</accession>
<evidence type="ECO:0000313" key="1">
    <source>
        <dbReference type="EMBL" id="PPE02970.1"/>
    </source>
</evidence>
<evidence type="ECO:0008006" key="3">
    <source>
        <dbReference type="Google" id="ProtNLM"/>
    </source>
</evidence>
<keyword evidence="2" id="KW-1185">Reference proteome</keyword>
<name>A0A2S5R6P3_9PROT</name>
<organism evidence="1 2">
    <name type="scientific">Holospora curviuscula</name>
    <dbReference type="NCBI Taxonomy" id="1082868"/>
    <lineage>
        <taxon>Bacteria</taxon>
        <taxon>Pseudomonadati</taxon>
        <taxon>Pseudomonadota</taxon>
        <taxon>Alphaproteobacteria</taxon>
        <taxon>Holosporales</taxon>
        <taxon>Holosporaceae</taxon>
        <taxon>Holospora</taxon>
    </lineage>
</organism>
<gene>
    <name evidence="1" type="ORF">HCUR_01590</name>
</gene>
<evidence type="ECO:0000313" key="2">
    <source>
        <dbReference type="Proteomes" id="UP000239425"/>
    </source>
</evidence>
<reference evidence="1 2" key="1">
    <citation type="submission" date="2017-11" db="EMBL/GenBank/DDBJ databases">
        <title>Comparative genomic analysis of Holospora spp., intranuclear symbionts of paramecia.</title>
        <authorList>
            <person name="Garushyants S.K."/>
            <person name="Beliavskaya A."/>
            <person name="Malko D.B."/>
            <person name="Logacheva M.D."/>
            <person name="Rautian M.S."/>
            <person name="Gelfand M.S."/>
        </authorList>
    </citation>
    <scope>NUCLEOTIDE SEQUENCE [LARGE SCALE GENOMIC DNA]</scope>
    <source>
        <strain evidence="2">02AZ16</strain>
    </source>
</reference>
<dbReference type="Proteomes" id="UP000239425">
    <property type="component" value="Unassembled WGS sequence"/>
</dbReference>
<proteinExistence type="predicted"/>
<comment type="caution">
    <text evidence="1">The sequence shown here is derived from an EMBL/GenBank/DDBJ whole genome shotgun (WGS) entry which is preliminary data.</text>
</comment>
<protein>
    <recommendedName>
        <fullName evidence="3">Transposase</fullName>
    </recommendedName>
</protein>
<dbReference type="EMBL" id="PHHC01000152">
    <property type="protein sequence ID" value="PPE02970.1"/>
    <property type="molecule type" value="Genomic_DNA"/>
</dbReference>
<dbReference type="AlphaFoldDB" id="A0A2S5R6P3"/>
<sequence length="57" mass="6689">MIGAHRRHDMPDRIWSLLEPRLPGRKGSWGGIAHNNRLFKRRLLDIAHCRTLEKFAS</sequence>